<name>A0ABX1CRN4_9SPHN</name>
<feature type="transmembrane region" description="Helical" evidence="1">
    <location>
        <begin position="106"/>
        <end position="126"/>
    </location>
</feature>
<organism evidence="2 3">
    <name type="scientific">Sphingomonas corticis</name>
    <dbReference type="NCBI Taxonomy" id="2722791"/>
    <lineage>
        <taxon>Bacteria</taxon>
        <taxon>Pseudomonadati</taxon>
        <taxon>Pseudomonadota</taxon>
        <taxon>Alphaproteobacteria</taxon>
        <taxon>Sphingomonadales</taxon>
        <taxon>Sphingomonadaceae</taxon>
        <taxon>Sphingomonas</taxon>
    </lineage>
</organism>
<dbReference type="EMBL" id="JAAVJH010000013">
    <property type="protein sequence ID" value="NJR80139.1"/>
    <property type="molecule type" value="Genomic_DNA"/>
</dbReference>
<comment type="caution">
    <text evidence="2">The sequence shown here is derived from an EMBL/GenBank/DDBJ whole genome shotgun (WGS) entry which is preliminary data.</text>
</comment>
<keyword evidence="1" id="KW-1133">Transmembrane helix</keyword>
<keyword evidence="1" id="KW-0472">Membrane</keyword>
<evidence type="ECO:0000313" key="2">
    <source>
        <dbReference type="EMBL" id="NJR80139.1"/>
    </source>
</evidence>
<protein>
    <submittedName>
        <fullName evidence="2">Uncharacterized protein</fullName>
    </submittedName>
</protein>
<keyword evidence="1" id="KW-0812">Transmembrane</keyword>
<gene>
    <name evidence="2" type="ORF">HBH26_16275</name>
</gene>
<keyword evidence="3" id="KW-1185">Reference proteome</keyword>
<reference evidence="2 3" key="1">
    <citation type="submission" date="2020-03" db="EMBL/GenBank/DDBJ databases">
        <authorList>
            <person name="Wang L."/>
            <person name="He N."/>
            <person name="Li Y."/>
            <person name="Fang Y."/>
            <person name="Zhang F."/>
        </authorList>
    </citation>
    <scope>NUCLEOTIDE SEQUENCE [LARGE SCALE GENOMIC DNA]</scope>
    <source>
        <strain evidence="2 3">36D10-4-7</strain>
    </source>
</reference>
<dbReference type="Proteomes" id="UP000732399">
    <property type="component" value="Unassembled WGS sequence"/>
</dbReference>
<evidence type="ECO:0000313" key="3">
    <source>
        <dbReference type="Proteomes" id="UP000732399"/>
    </source>
</evidence>
<sequence length="157" mass="17149">MPVIVAFNLAQLGITGYALWRGGGPERAVAALLLAASLATIATPTIDRVSYFTVFYAVMWIDLALFLGLAAVAAFADRFWPMWLAALQLVALGAHGVRAIDPTLWAAAYWLVTTKIAYPMLLLLFAGTWRHRRRLAAGLPEWSWSRGGRGDEGVYPS</sequence>
<evidence type="ECO:0000256" key="1">
    <source>
        <dbReference type="SAM" id="Phobius"/>
    </source>
</evidence>
<feature type="transmembrane region" description="Helical" evidence="1">
    <location>
        <begin position="52"/>
        <end position="75"/>
    </location>
</feature>
<accession>A0ABX1CRN4</accession>
<proteinExistence type="predicted"/>
<dbReference type="RefSeq" id="WP_168135694.1">
    <property type="nucleotide sequence ID" value="NZ_JAAVJH010000013.1"/>
</dbReference>